<dbReference type="GO" id="GO:0005737">
    <property type="term" value="C:cytoplasm"/>
    <property type="evidence" value="ECO:0007669"/>
    <property type="project" value="TreeGrafter"/>
</dbReference>
<evidence type="ECO:0008006" key="4">
    <source>
        <dbReference type="Google" id="ProtNLM"/>
    </source>
</evidence>
<evidence type="ECO:0000256" key="1">
    <source>
        <dbReference type="SAM" id="MobiDB-lite"/>
    </source>
</evidence>
<dbReference type="VEuPathDB" id="TriTrypDB:Lsey_0162_0090"/>
<proteinExistence type="predicted"/>
<dbReference type="PANTHER" id="PTHR46333">
    <property type="entry name" value="CYTOKINESIS PROTEIN 3"/>
    <property type="match status" value="1"/>
</dbReference>
<keyword evidence="3" id="KW-1185">Reference proteome</keyword>
<feature type="compositionally biased region" description="Polar residues" evidence="1">
    <location>
        <begin position="1"/>
        <end position="12"/>
    </location>
</feature>
<evidence type="ECO:0000313" key="2">
    <source>
        <dbReference type="EMBL" id="KPI85841.1"/>
    </source>
</evidence>
<reference evidence="2 3" key="1">
    <citation type="journal article" date="2015" name="PLoS Pathog.">
        <title>Leptomonas seymouri: Adaptations to the Dixenous Life Cycle Analyzed by Genome Sequencing, Transcriptome Profiling and Co-infection with Leishmania donovani.</title>
        <authorList>
            <person name="Kraeva N."/>
            <person name="Butenko A."/>
            <person name="Hlavacova J."/>
            <person name="Kostygov A."/>
            <person name="Myskova J."/>
            <person name="Grybchuk D."/>
            <person name="Lestinova T."/>
            <person name="Votypka J."/>
            <person name="Volf P."/>
            <person name="Opperdoes F."/>
            <person name="Flegontov P."/>
            <person name="Lukes J."/>
            <person name="Yurchenko V."/>
        </authorList>
    </citation>
    <scope>NUCLEOTIDE SEQUENCE [LARGE SCALE GENOMIC DNA]</scope>
    <source>
        <strain evidence="2 3">ATCC 30220</strain>
    </source>
</reference>
<dbReference type="InterPro" id="IPR052557">
    <property type="entry name" value="CAP/Cytokinesis_protein"/>
</dbReference>
<sequence>MKTTSAASSARGKQSPAAADHPPPRNGPPMPFMQFGEALYMSLTQQHEDAAAKLPLTRYADYLHHFGFSVERESCAGGAANLSVRPNKVPYSNNTQPTPLPISGYRMNCGGEDSSALTDTAGWGICEETKKEADKHCESVGAISNVLDWGTAAKQLADPFSRVTWRQTATQCATKKARCIYAWLCAHFTLQLRPLDEVAAEADAGPAVSAPKPQRNSPLGRKANRPSKKEKEAAAAQEPPKPVDPLLQATAARRATPLLLAQLYASMLSAVGVSCEVVVGQLKGVAPGEAFEWAWNMVHIDGRSYLVDAAAALSDGVLRSPSALPVALPSEGVNPPTPPADVASGGATGSAVSSASAPSTAAKTASGDGDAAAGWGVPRLLSTTPAELRRDFFFFTHPCPFLSSHLPDNAALSLVSIPTKAVYWAMQPCVTPAFYHYGLQLTSHPSHAAISAGSTPSYISLANKAPGKTELCCVLFSGTLQTLSEDVSCNTPLAPGWVWHQREDTANIETFTLTVPRAGYYVAVIGARSIRADPYSATIVSAAESAYTPVVSYEIRIGFTSSSVPVLPRQCLSPSICRLVHPLCAQITPGTQTFSVMPSCSNVLSVAVVRRSAPQSTAGAAASANPSVNATILHSSRSLISFLPFRMEKAAFEGSAEVKAGDIIELWVRYGAPDRNGQQLTQRVGAMKANVPEATAVVEVKTANKKRKKAAATEQHSVDDALVARLEHAMSRGELFHLFVSNIEVKYFISPAVVSVIQPQPTVEQEQAITLRRLAGVTDALLEEADHTAQYRVPPVGSYFGAVAATAAMRS</sequence>
<name>A0A0N1PCR8_LEPSE</name>
<organism evidence="2 3">
    <name type="scientific">Leptomonas seymouri</name>
    <dbReference type="NCBI Taxonomy" id="5684"/>
    <lineage>
        <taxon>Eukaryota</taxon>
        <taxon>Discoba</taxon>
        <taxon>Euglenozoa</taxon>
        <taxon>Kinetoplastea</taxon>
        <taxon>Metakinetoplastina</taxon>
        <taxon>Trypanosomatida</taxon>
        <taxon>Trypanosomatidae</taxon>
        <taxon>Leishmaniinae</taxon>
        <taxon>Leptomonas</taxon>
    </lineage>
</organism>
<dbReference type="EMBL" id="LJSK01000162">
    <property type="protein sequence ID" value="KPI85841.1"/>
    <property type="molecule type" value="Genomic_DNA"/>
</dbReference>
<comment type="caution">
    <text evidence="2">The sequence shown here is derived from an EMBL/GenBank/DDBJ whole genome shotgun (WGS) entry which is preliminary data.</text>
</comment>
<dbReference type="OMA" id="YGAPDRN"/>
<protein>
    <recommendedName>
        <fullName evidence="4">Transglutaminase-like domain-containing protein</fullName>
    </recommendedName>
</protein>
<dbReference type="Proteomes" id="UP000038009">
    <property type="component" value="Unassembled WGS sequence"/>
</dbReference>
<feature type="region of interest" description="Disordered" evidence="1">
    <location>
        <begin position="204"/>
        <end position="244"/>
    </location>
</feature>
<feature type="compositionally biased region" description="Low complexity" evidence="1">
    <location>
        <begin position="343"/>
        <end position="370"/>
    </location>
</feature>
<feature type="region of interest" description="Disordered" evidence="1">
    <location>
        <begin position="1"/>
        <end position="33"/>
    </location>
</feature>
<evidence type="ECO:0000313" key="3">
    <source>
        <dbReference type="Proteomes" id="UP000038009"/>
    </source>
</evidence>
<accession>A0A0N1PCR8</accession>
<feature type="region of interest" description="Disordered" evidence="1">
    <location>
        <begin position="329"/>
        <end position="370"/>
    </location>
</feature>
<dbReference type="AlphaFoldDB" id="A0A0N1PCR8"/>
<dbReference type="PANTHER" id="PTHR46333:SF2">
    <property type="entry name" value="CYTOKINESIS PROTEIN 3"/>
    <property type="match status" value="1"/>
</dbReference>
<dbReference type="OrthoDB" id="272412at2759"/>
<gene>
    <name evidence="2" type="ORF">ABL78_5095</name>
</gene>